<proteinExistence type="predicted"/>
<dbReference type="OrthoDB" id="5851695at2759"/>
<accession>A0A0D8X6B1</accession>
<reference evidence="3 4" key="1">
    <citation type="submission" date="2013-11" db="EMBL/GenBank/DDBJ databases">
        <title>Draft genome of the bovine lungworm Dictyocaulus viviparus.</title>
        <authorList>
            <person name="Mitreva M."/>
        </authorList>
    </citation>
    <scope>NUCLEOTIDE SEQUENCE [LARGE SCALE GENOMIC DNA]</scope>
    <source>
        <strain evidence="3 4">HannoverDv2000</strain>
    </source>
</reference>
<keyword evidence="4" id="KW-1185">Reference proteome</keyword>
<dbReference type="PANTHER" id="PTHR21724:SF0">
    <property type="entry name" value="SHKT DOMAIN-CONTAINING PROTEIN"/>
    <property type="match status" value="1"/>
</dbReference>
<dbReference type="Pfam" id="PF01549">
    <property type="entry name" value="ShK"/>
    <property type="match status" value="2"/>
</dbReference>
<dbReference type="Gene3D" id="1.10.10.1940">
    <property type="match status" value="1"/>
</dbReference>
<feature type="domain" description="ShKT" evidence="2">
    <location>
        <begin position="104"/>
        <end position="144"/>
    </location>
</feature>
<name>A0A0D8X6B1_DICVI</name>
<dbReference type="Proteomes" id="UP000053766">
    <property type="component" value="Unassembled WGS sequence"/>
</dbReference>
<dbReference type="EMBL" id="KN718318">
    <property type="protein sequence ID" value="KJH40043.1"/>
    <property type="molecule type" value="Genomic_DNA"/>
</dbReference>
<dbReference type="InterPro" id="IPR003582">
    <property type="entry name" value="ShKT_dom"/>
</dbReference>
<reference evidence="4" key="2">
    <citation type="journal article" date="2016" name="Sci. Rep.">
        <title>Dictyocaulus viviparus genome, variome and transcriptome elucidate lungworm biology and support future intervention.</title>
        <authorList>
            <person name="McNulty S.N."/>
            <person name="Strube C."/>
            <person name="Rosa B.A."/>
            <person name="Martin J.C."/>
            <person name="Tyagi R."/>
            <person name="Choi Y.J."/>
            <person name="Wang Q."/>
            <person name="Hallsworth Pepin K."/>
            <person name="Zhang X."/>
            <person name="Ozersky P."/>
            <person name="Wilson R.K."/>
            <person name="Sternberg P.W."/>
            <person name="Gasser R.B."/>
            <person name="Mitreva M."/>
        </authorList>
    </citation>
    <scope>NUCLEOTIDE SEQUENCE [LARGE SCALE GENOMIC DNA]</scope>
    <source>
        <strain evidence="4">HannoverDv2000</strain>
    </source>
</reference>
<protein>
    <submittedName>
        <fullName evidence="3">ShTK domain protein</fullName>
    </submittedName>
</protein>
<organism evidence="3 4">
    <name type="scientific">Dictyocaulus viviparus</name>
    <name type="common">Bovine lungworm</name>
    <dbReference type="NCBI Taxonomy" id="29172"/>
    <lineage>
        <taxon>Eukaryota</taxon>
        <taxon>Metazoa</taxon>
        <taxon>Ecdysozoa</taxon>
        <taxon>Nematoda</taxon>
        <taxon>Chromadorea</taxon>
        <taxon>Rhabditida</taxon>
        <taxon>Rhabditina</taxon>
        <taxon>Rhabditomorpha</taxon>
        <taxon>Strongyloidea</taxon>
        <taxon>Metastrongylidae</taxon>
        <taxon>Dictyocaulus</taxon>
    </lineage>
</organism>
<keyword evidence="1" id="KW-0732">Signal</keyword>
<evidence type="ECO:0000313" key="4">
    <source>
        <dbReference type="Proteomes" id="UP000053766"/>
    </source>
</evidence>
<evidence type="ECO:0000313" key="3">
    <source>
        <dbReference type="EMBL" id="KJH40043.1"/>
    </source>
</evidence>
<dbReference type="SMART" id="SM00254">
    <property type="entry name" value="ShKT"/>
    <property type="match status" value="2"/>
</dbReference>
<dbReference type="PANTHER" id="PTHR21724">
    <property type="entry name" value="SHKT DOMAIN-CONTAINING PROTEIN"/>
    <property type="match status" value="1"/>
</dbReference>
<feature type="domain" description="ShKT" evidence="2">
    <location>
        <begin position="48"/>
        <end position="98"/>
    </location>
</feature>
<dbReference type="AlphaFoldDB" id="A0A0D8X6B1"/>
<feature type="chain" id="PRO_5002335544" evidence="1">
    <location>
        <begin position="17"/>
        <end position="269"/>
    </location>
</feature>
<feature type="signal peptide" evidence="1">
    <location>
        <begin position="1"/>
        <end position="16"/>
    </location>
</feature>
<sequence>MINILLCTIVLGKSMAAIMDPSCTIPVAGTLMFSPEAVNCQNIISNDNCKKFYPNDVDISKPDDRVEACWKKQGGNGVDQQMVQVAVASCPRTCGYCCLTPEYNCKNKQVPRVSCSSISLSMCSDPTWKTILAEDCPKTCGLCNQNANCVDTIPGCDRDPTICGNAALQDFVKVNRSSLSNGMRLIAREHVDSVKVLQQALLSVLNVDQIQAVLIGYVMVFAPALFIPILKEGNTVADHVDCAEQMNNQSALVSQEVHFFINNKQKETY</sequence>
<evidence type="ECO:0000259" key="2">
    <source>
        <dbReference type="SMART" id="SM00254"/>
    </source>
</evidence>
<gene>
    <name evidence="3" type="ORF">DICVIV_14044</name>
</gene>
<evidence type="ECO:0000256" key="1">
    <source>
        <dbReference type="SAM" id="SignalP"/>
    </source>
</evidence>